<dbReference type="RefSeq" id="XP_004997658.1">
    <property type="nucleotide sequence ID" value="XM_004997601.1"/>
</dbReference>
<organism evidence="3">
    <name type="scientific">Salpingoeca rosetta (strain ATCC 50818 / BSB-021)</name>
    <dbReference type="NCBI Taxonomy" id="946362"/>
    <lineage>
        <taxon>Eukaryota</taxon>
        <taxon>Choanoflagellata</taxon>
        <taxon>Craspedida</taxon>
        <taxon>Salpingoecidae</taxon>
        <taxon>Salpingoeca</taxon>
    </lineage>
</organism>
<evidence type="ECO:0000313" key="3">
    <source>
        <dbReference type="Proteomes" id="UP000007799"/>
    </source>
</evidence>
<gene>
    <name evidence="2" type="ORF">PTSG_01680</name>
</gene>
<dbReference type="EMBL" id="GL832957">
    <property type="protein sequence ID" value="EGD78701.1"/>
    <property type="molecule type" value="Genomic_DNA"/>
</dbReference>
<dbReference type="KEGG" id="sre:PTSG_01680"/>
<evidence type="ECO:0000313" key="2">
    <source>
        <dbReference type="EMBL" id="EGD78701.1"/>
    </source>
</evidence>
<name>F2TYM7_SALR5</name>
<feature type="compositionally biased region" description="Acidic residues" evidence="1">
    <location>
        <begin position="556"/>
        <end position="568"/>
    </location>
</feature>
<dbReference type="AlphaFoldDB" id="F2TYM7"/>
<feature type="region of interest" description="Disordered" evidence="1">
    <location>
        <begin position="504"/>
        <end position="584"/>
    </location>
</feature>
<evidence type="ECO:0000256" key="1">
    <source>
        <dbReference type="SAM" id="MobiDB-lite"/>
    </source>
</evidence>
<sequence length="584" mass="64379">MTTVARATVSLLLQHDATVKMLVVRLMHDFIVTFDFVETEDPRWERLCAAVDKLRSSSDEFAHCCMHSAVGNEHRFAHPSFSPVCVCYAARVNTLHIRTTEPLFKPQELSGLLNLLHLALLPVFLPTGSKDVPLLMTTAGGTAPSQTLSTLHIQSCLSVCLVALSVDGYRRADPNIFIESIAGVVAAECVLERQVTQHVLPFAKLSVGFALVRRAPWASGAILTDTHSVIVHTMYEGSPLSDSSSQQRDWIQRVLENMWTASARGMKTKGVGVPALRKEGELFVGNLQLPEIVTKWIEQRFPRCQAHAQMHEYVWVLTLLFFQPPRTTAAVPPQDLSLMAHLDSPHIRDAVVARAREIRTRIVPDMLLTDGLMCIARSLNDVLATMNPGSRTGYLRHLLVSTTTPSSRLAPTPSPAAGLQTALLAALQQVYSRAPGNPAQQQQPQAAVQPRPLHTVLARGTSVADSAGSRSATAPTQAPVTFVEVKQQVEQALQVQQTQQVQQVQQPPQPTQRTQQVQRPQQHVQQGTPKDINAKRKKRDDPEDSSSLREWQNEIAQDDDDDADECADLLDTTLPGLESEDEED</sequence>
<feature type="compositionally biased region" description="Low complexity" evidence="1">
    <location>
        <begin position="504"/>
        <end position="526"/>
    </location>
</feature>
<keyword evidence="3" id="KW-1185">Reference proteome</keyword>
<dbReference type="InParanoid" id="F2TYM7"/>
<accession>F2TYM7</accession>
<dbReference type="GeneID" id="16078255"/>
<protein>
    <submittedName>
        <fullName evidence="2">Uncharacterized protein</fullName>
    </submittedName>
</protein>
<proteinExistence type="predicted"/>
<dbReference type="Proteomes" id="UP000007799">
    <property type="component" value="Unassembled WGS sequence"/>
</dbReference>
<reference evidence="2" key="1">
    <citation type="submission" date="2009-08" db="EMBL/GenBank/DDBJ databases">
        <title>Annotation of Salpingoeca rosetta.</title>
        <authorList>
            <consortium name="The Broad Institute Genome Sequencing Platform"/>
            <person name="Russ C."/>
            <person name="Cuomo C."/>
            <person name="Burger G."/>
            <person name="Gray M.W."/>
            <person name="Holland P.W.H."/>
            <person name="King N."/>
            <person name="Lang F.B.F."/>
            <person name="Roger A.J."/>
            <person name="Ruiz-Trillo I."/>
            <person name="Young S.K."/>
            <person name="Zeng Q."/>
            <person name="Gargeya S."/>
            <person name="Alvarado L."/>
            <person name="Berlin A."/>
            <person name="Chapman S.B."/>
            <person name="Chen Z."/>
            <person name="Freedman E."/>
            <person name="Gellesch M."/>
            <person name="Goldberg J."/>
            <person name="Griggs A."/>
            <person name="Gujja S."/>
            <person name="Heilman E."/>
            <person name="Heiman D."/>
            <person name="Howarth C."/>
            <person name="Mehta T."/>
            <person name="Neiman D."/>
            <person name="Pearson M."/>
            <person name="Roberts A."/>
            <person name="Saif S."/>
            <person name="Shea T."/>
            <person name="Shenoy N."/>
            <person name="Sisk P."/>
            <person name="Stolte C."/>
            <person name="Sykes S."/>
            <person name="White J."/>
            <person name="Yandava C."/>
            <person name="Haas B."/>
            <person name="Nusbaum C."/>
            <person name="Birren B."/>
        </authorList>
    </citation>
    <scope>NUCLEOTIDE SEQUENCE [LARGE SCALE GENOMIC DNA]</scope>
    <source>
        <strain evidence="2">ATCC 50818</strain>
    </source>
</reference>